<reference evidence="3 4" key="1">
    <citation type="submission" date="2018-08" db="EMBL/GenBank/DDBJ databases">
        <title>Isolation, diversity and antifungal activity of Actinobacteria from wheat.</title>
        <authorList>
            <person name="Han C."/>
        </authorList>
    </citation>
    <scope>NUCLEOTIDE SEQUENCE [LARGE SCALE GENOMIC DNA]</scope>
    <source>
        <strain evidence="3 4">NEAU-YY421</strain>
    </source>
</reference>
<feature type="transmembrane region" description="Helical" evidence="2">
    <location>
        <begin position="12"/>
        <end position="34"/>
    </location>
</feature>
<keyword evidence="4" id="KW-1185">Reference proteome</keyword>
<evidence type="ECO:0000256" key="2">
    <source>
        <dbReference type="SAM" id="Phobius"/>
    </source>
</evidence>
<sequence>MPTVRTLSAHPARWAGPAVLAVGAVLCVIGWYGVSGERFTARQIPYLASCSLPGAALIVAGAVLLAQSRNLRAADRVEELYRLLVTSAPDAPDRTGRLPVATSDELVRVPGGTLWHRADCPLAAGKPDVVRLDDGGRPAGAGADETYDGLTPCPVCEPDSGPEPATAPES</sequence>
<evidence type="ECO:0000256" key="1">
    <source>
        <dbReference type="SAM" id="MobiDB-lite"/>
    </source>
</evidence>
<dbReference type="Proteomes" id="UP000263094">
    <property type="component" value="Unassembled WGS sequence"/>
</dbReference>
<feature type="transmembrane region" description="Helical" evidence="2">
    <location>
        <begin position="46"/>
        <end position="66"/>
    </location>
</feature>
<keyword evidence="2" id="KW-1133">Transmembrane helix</keyword>
<protein>
    <submittedName>
        <fullName evidence="3">Uncharacterized protein</fullName>
    </submittedName>
</protein>
<dbReference type="OrthoDB" id="3874005at2"/>
<organism evidence="3 4">
    <name type="scientific">Streptomyces triticagri</name>
    <dbReference type="NCBI Taxonomy" id="2293568"/>
    <lineage>
        <taxon>Bacteria</taxon>
        <taxon>Bacillati</taxon>
        <taxon>Actinomycetota</taxon>
        <taxon>Actinomycetes</taxon>
        <taxon>Kitasatosporales</taxon>
        <taxon>Streptomycetaceae</taxon>
        <taxon>Streptomyces</taxon>
    </lineage>
</organism>
<comment type="caution">
    <text evidence="3">The sequence shown here is derived from an EMBL/GenBank/DDBJ whole genome shotgun (WGS) entry which is preliminary data.</text>
</comment>
<keyword evidence="2" id="KW-0812">Transmembrane</keyword>
<gene>
    <name evidence="3" type="ORF">DY218_08815</name>
</gene>
<dbReference type="AlphaFoldDB" id="A0A372M815"/>
<dbReference type="RefSeq" id="WP_128555365.1">
    <property type="nucleotide sequence ID" value="NZ_QUAK01000045.1"/>
</dbReference>
<keyword evidence="2" id="KW-0472">Membrane</keyword>
<proteinExistence type="predicted"/>
<evidence type="ECO:0000313" key="3">
    <source>
        <dbReference type="EMBL" id="RFU87078.1"/>
    </source>
</evidence>
<evidence type="ECO:0000313" key="4">
    <source>
        <dbReference type="Proteomes" id="UP000263094"/>
    </source>
</evidence>
<feature type="region of interest" description="Disordered" evidence="1">
    <location>
        <begin position="131"/>
        <end position="170"/>
    </location>
</feature>
<accession>A0A372M815</accession>
<name>A0A372M815_9ACTN</name>
<dbReference type="EMBL" id="QUAK01000045">
    <property type="protein sequence ID" value="RFU87078.1"/>
    <property type="molecule type" value="Genomic_DNA"/>
</dbReference>